<dbReference type="EC" id="6.3.2.2" evidence="8"/>
<dbReference type="GO" id="GO:0006750">
    <property type="term" value="P:glutathione biosynthetic process"/>
    <property type="evidence" value="ECO:0007669"/>
    <property type="project" value="UniProtKB-UniRule"/>
</dbReference>
<evidence type="ECO:0000256" key="7">
    <source>
        <dbReference type="ARBA" id="ARBA00048819"/>
    </source>
</evidence>
<evidence type="ECO:0000256" key="4">
    <source>
        <dbReference type="ARBA" id="ARBA00022684"/>
    </source>
</evidence>
<keyword evidence="4 8" id="KW-0317">Glutathione biosynthesis</keyword>
<dbReference type="InterPro" id="IPR007370">
    <property type="entry name" value="Glu_cys_ligase"/>
</dbReference>
<keyword evidence="3 8" id="KW-0436">Ligase</keyword>
<reference evidence="11 12" key="1">
    <citation type="submission" date="2016-10" db="EMBL/GenBank/DDBJ databases">
        <authorList>
            <person name="de Groot N.N."/>
        </authorList>
    </citation>
    <scope>NUCLEOTIDE SEQUENCE [LARGE SCALE GENOMIC DNA]</scope>
    <source>
        <strain evidence="11 12">DSM 22012</strain>
    </source>
</reference>
<dbReference type="RefSeq" id="WP_104004732.1">
    <property type="nucleotide sequence ID" value="NZ_FNVQ01000004.1"/>
</dbReference>
<protein>
    <recommendedName>
        <fullName evidence="8">Glutamate--cysteine ligase</fullName>
        <ecNumber evidence="8">6.3.2.2</ecNumber>
    </recommendedName>
    <alternativeName>
        <fullName evidence="8">Gamma-ECS</fullName>
        <shortName evidence="8">GCS</shortName>
    </alternativeName>
    <alternativeName>
        <fullName evidence="8">Gamma-glutamylcysteine synthetase</fullName>
    </alternativeName>
</protein>
<dbReference type="GO" id="GO:0005524">
    <property type="term" value="F:ATP binding"/>
    <property type="evidence" value="ECO:0007669"/>
    <property type="project" value="UniProtKB-KW"/>
</dbReference>
<evidence type="ECO:0000256" key="9">
    <source>
        <dbReference type="RuleBase" id="RU004391"/>
    </source>
</evidence>
<evidence type="ECO:0000256" key="3">
    <source>
        <dbReference type="ARBA" id="ARBA00022598"/>
    </source>
</evidence>
<dbReference type="Gene3D" id="3.30.590.20">
    <property type="match status" value="1"/>
</dbReference>
<dbReference type="InterPro" id="IPR006334">
    <property type="entry name" value="Glut_cys_ligase"/>
</dbReference>
<sequence>MQATLEKHLDLLVATGDAKLLTQLGHGIEKEGLRVDSQGRLAQTDHPRALGSTLTHPQITTDYSEALLEFITPVCDTPADTLAYLADLHRYTYKHLGDEELWNASMPCDIPSEAAIRIAEYGRSNVGTMKHIYRVGLQHRYGKMMQTIAGIHYNFSLPENFWPVYQQLTQTAGTMDAFRSAGYFGLIRNFRRYSWLLLYLFGASPALSSSFMQGRPNQLEKIGDHTLFMPWATSLRMSDLGYSNKAQSALNICYNHLDSYTASLSDAIRRPHPAYEQLGVKQNGQYNQLNTNLLQIENEYYSDVRPKRVTRSGEKPIQALRERGVEYIEVRSTDIDPLKPLGIDLEQSLFMDAFLITCLICSNEPITDAECEQIAINHQLIVTRGREPGLKLACYNGGQSVAERGSDMLDQVRLTAQVMDSIKGGDSYTKAVDAQYAKLEDPDQTPSAQVLNAIRESGAGYNEWALQQSRTHRKNLCATPLSAEKERLFDKMAADSLAEQQAIEAADSQSFDEFLAHYMAS</sequence>
<gene>
    <name evidence="8" type="primary">gshA</name>
    <name evidence="11" type="ORF">SAMN05444390_104365</name>
</gene>
<dbReference type="SUPFAM" id="SSF55931">
    <property type="entry name" value="Glutamine synthetase/guanido kinase"/>
    <property type="match status" value="1"/>
</dbReference>
<evidence type="ECO:0000256" key="2">
    <source>
        <dbReference type="ARBA" id="ARBA00008772"/>
    </source>
</evidence>
<keyword evidence="6 8" id="KW-0067">ATP-binding</keyword>
<dbReference type="InterPro" id="IPR014746">
    <property type="entry name" value="Gln_synth/guanido_kin_cat_dom"/>
</dbReference>
<keyword evidence="12" id="KW-1185">Reference proteome</keyword>
<dbReference type="EMBL" id="FNVQ01000004">
    <property type="protein sequence ID" value="SEG78365.1"/>
    <property type="molecule type" value="Genomic_DNA"/>
</dbReference>
<organism evidence="11 12">
    <name type="scientific">Marinobacterium lutimaris</name>
    <dbReference type="NCBI Taxonomy" id="568106"/>
    <lineage>
        <taxon>Bacteria</taxon>
        <taxon>Pseudomonadati</taxon>
        <taxon>Pseudomonadota</taxon>
        <taxon>Gammaproteobacteria</taxon>
        <taxon>Oceanospirillales</taxon>
        <taxon>Oceanospirillaceae</taxon>
        <taxon>Marinobacterium</taxon>
    </lineage>
</organism>
<dbReference type="Proteomes" id="UP000236745">
    <property type="component" value="Unassembled WGS sequence"/>
</dbReference>
<evidence type="ECO:0000313" key="12">
    <source>
        <dbReference type="Proteomes" id="UP000236745"/>
    </source>
</evidence>
<comment type="catalytic activity">
    <reaction evidence="7 8 9">
        <text>L-cysteine + L-glutamate + ATP = gamma-L-glutamyl-L-cysteine + ADP + phosphate + H(+)</text>
        <dbReference type="Rhea" id="RHEA:13285"/>
        <dbReference type="ChEBI" id="CHEBI:15378"/>
        <dbReference type="ChEBI" id="CHEBI:29985"/>
        <dbReference type="ChEBI" id="CHEBI:30616"/>
        <dbReference type="ChEBI" id="CHEBI:35235"/>
        <dbReference type="ChEBI" id="CHEBI:43474"/>
        <dbReference type="ChEBI" id="CHEBI:58173"/>
        <dbReference type="ChEBI" id="CHEBI:456216"/>
        <dbReference type="EC" id="6.3.2.2"/>
    </reaction>
</comment>
<dbReference type="GO" id="GO:0005829">
    <property type="term" value="C:cytosol"/>
    <property type="evidence" value="ECO:0007669"/>
    <property type="project" value="TreeGrafter"/>
</dbReference>
<name>A0A1H6D0M6_9GAMM</name>
<dbReference type="UniPathway" id="UPA00142">
    <property type="reaction ID" value="UER00209"/>
</dbReference>
<evidence type="ECO:0000313" key="11">
    <source>
        <dbReference type="EMBL" id="SEG78365.1"/>
    </source>
</evidence>
<dbReference type="AlphaFoldDB" id="A0A1H6D0M6"/>
<dbReference type="PANTHER" id="PTHR38761:SF1">
    <property type="entry name" value="GLUTAMATE--CYSTEINE LIGASE"/>
    <property type="match status" value="1"/>
</dbReference>
<dbReference type="OrthoDB" id="9803907at2"/>
<evidence type="ECO:0000256" key="8">
    <source>
        <dbReference type="HAMAP-Rule" id="MF_00578"/>
    </source>
</evidence>
<feature type="domain" description="Glutamate--cysteine ligase" evidence="10">
    <location>
        <begin position="11"/>
        <end position="380"/>
    </location>
</feature>
<evidence type="ECO:0000259" key="10">
    <source>
        <dbReference type="Pfam" id="PF04262"/>
    </source>
</evidence>
<keyword evidence="5 8" id="KW-0547">Nucleotide-binding</keyword>
<evidence type="ECO:0000256" key="1">
    <source>
        <dbReference type="ARBA" id="ARBA00005006"/>
    </source>
</evidence>
<evidence type="ECO:0000256" key="6">
    <source>
        <dbReference type="ARBA" id="ARBA00022840"/>
    </source>
</evidence>
<dbReference type="GO" id="GO:0004357">
    <property type="term" value="F:glutamate-cysteine ligase activity"/>
    <property type="evidence" value="ECO:0007669"/>
    <property type="project" value="UniProtKB-UniRule"/>
</dbReference>
<comment type="pathway">
    <text evidence="1 8 9">Sulfur metabolism; glutathione biosynthesis; glutathione from L-cysteine and L-glutamate: step 1/2.</text>
</comment>
<evidence type="ECO:0000256" key="5">
    <source>
        <dbReference type="ARBA" id="ARBA00022741"/>
    </source>
</evidence>
<dbReference type="GO" id="GO:0046872">
    <property type="term" value="F:metal ion binding"/>
    <property type="evidence" value="ECO:0007669"/>
    <property type="project" value="TreeGrafter"/>
</dbReference>
<dbReference type="Pfam" id="PF04262">
    <property type="entry name" value="Glu_cys_ligase"/>
    <property type="match status" value="1"/>
</dbReference>
<dbReference type="PANTHER" id="PTHR38761">
    <property type="entry name" value="GLUTAMATE--CYSTEINE LIGASE"/>
    <property type="match status" value="1"/>
</dbReference>
<proteinExistence type="inferred from homology"/>
<dbReference type="NCBIfam" id="TIGR01434">
    <property type="entry name" value="glu_cys_ligase"/>
    <property type="match status" value="1"/>
</dbReference>
<accession>A0A1H6D0M6</accession>
<dbReference type="HAMAP" id="MF_00578">
    <property type="entry name" value="Glu_cys_ligase"/>
    <property type="match status" value="1"/>
</dbReference>
<comment type="similarity">
    <text evidence="2 8">Belongs to the glutamate--cysteine ligase type 1 family. Type 1 subfamily.</text>
</comment>